<comment type="similarity">
    <text evidence="2">Belongs to the thymosin beta family.</text>
</comment>
<keyword evidence="3" id="KW-0963">Cytoplasm</keyword>
<dbReference type="PANTHER" id="PTHR12021:SF10">
    <property type="entry name" value="THYMOSIN BETA-10"/>
    <property type="match status" value="1"/>
</dbReference>
<feature type="region of interest" description="Disordered" evidence="7">
    <location>
        <begin position="1"/>
        <end position="45"/>
    </location>
</feature>
<keyword evidence="5" id="KW-0206">Cytoskeleton</keyword>
<dbReference type="InterPro" id="IPR001152">
    <property type="entry name" value="Beta-thymosin"/>
</dbReference>
<dbReference type="InterPro" id="IPR038386">
    <property type="entry name" value="Beta-thymosin_sf"/>
</dbReference>
<accession>A0A0L8GDP2</accession>
<comment type="subcellular location">
    <subcellularLocation>
        <location evidence="1">Cytoplasm</location>
        <location evidence="1">Cytoskeleton</location>
    </subcellularLocation>
</comment>
<dbReference type="Pfam" id="PF01290">
    <property type="entry name" value="Thymosin"/>
    <property type="match status" value="1"/>
</dbReference>
<evidence type="ECO:0000256" key="1">
    <source>
        <dbReference type="ARBA" id="ARBA00004245"/>
    </source>
</evidence>
<dbReference type="GO" id="GO:0003785">
    <property type="term" value="F:actin monomer binding"/>
    <property type="evidence" value="ECO:0007669"/>
    <property type="project" value="InterPro"/>
</dbReference>
<evidence type="ECO:0000256" key="4">
    <source>
        <dbReference type="ARBA" id="ARBA00023203"/>
    </source>
</evidence>
<dbReference type="PANTHER" id="PTHR12021">
    <property type="entry name" value="THYMOSIN BETA"/>
    <property type="match status" value="1"/>
</dbReference>
<dbReference type="AlphaFoldDB" id="A0A0L8GDP2"/>
<evidence type="ECO:0000256" key="5">
    <source>
        <dbReference type="ARBA" id="ARBA00023212"/>
    </source>
</evidence>
<evidence type="ECO:0000256" key="6">
    <source>
        <dbReference type="ARBA" id="ARBA00025497"/>
    </source>
</evidence>
<dbReference type="Gene3D" id="1.20.5.520">
    <property type="entry name" value="Single helix bin"/>
    <property type="match status" value="1"/>
</dbReference>
<sequence>MDGKPDLNEIATFDKSHLKKAETQEKNTLPTKETSSVSESADQQSRITDSFRLTVIKSQLFLFLIVA</sequence>
<dbReference type="GO" id="GO:0030334">
    <property type="term" value="P:regulation of cell migration"/>
    <property type="evidence" value="ECO:0007669"/>
    <property type="project" value="TreeGrafter"/>
</dbReference>
<evidence type="ECO:0000256" key="2">
    <source>
        <dbReference type="ARBA" id="ARBA00009511"/>
    </source>
</evidence>
<protein>
    <recommendedName>
        <fullName evidence="9">Thymosin beta</fullName>
    </recommendedName>
</protein>
<evidence type="ECO:0000256" key="3">
    <source>
        <dbReference type="ARBA" id="ARBA00022490"/>
    </source>
</evidence>
<gene>
    <name evidence="8" type="ORF">OCBIM_22035829mg</name>
</gene>
<reference evidence="8" key="1">
    <citation type="submission" date="2015-07" db="EMBL/GenBank/DDBJ databases">
        <title>MeaNS - Measles Nucleotide Surveillance Program.</title>
        <authorList>
            <person name="Tran T."/>
            <person name="Druce J."/>
        </authorList>
    </citation>
    <scope>NUCLEOTIDE SEQUENCE</scope>
    <source>
        <strain evidence="8">UCB-OBI-ISO-001</strain>
        <tissue evidence="8">Gonad</tissue>
    </source>
</reference>
<name>A0A0L8GDP2_OCTBM</name>
<dbReference type="CDD" id="cd22059">
    <property type="entry name" value="WH2_BetaT"/>
    <property type="match status" value="1"/>
</dbReference>
<dbReference type="GO" id="GO:0007015">
    <property type="term" value="P:actin filament organization"/>
    <property type="evidence" value="ECO:0007669"/>
    <property type="project" value="InterPro"/>
</dbReference>
<organism evidence="8">
    <name type="scientific">Octopus bimaculoides</name>
    <name type="common">California two-spotted octopus</name>
    <dbReference type="NCBI Taxonomy" id="37653"/>
    <lineage>
        <taxon>Eukaryota</taxon>
        <taxon>Metazoa</taxon>
        <taxon>Spiralia</taxon>
        <taxon>Lophotrochozoa</taxon>
        <taxon>Mollusca</taxon>
        <taxon>Cephalopoda</taxon>
        <taxon>Coleoidea</taxon>
        <taxon>Octopodiformes</taxon>
        <taxon>Octopoda</taxon>
        <taxon>Incirrata</taxon>
        <taxon>Octopodidae</taxon>
        <taxon>Octopus</taxon>
    </lineage>
</organism>
<evidence type="ECO:0008006" key="9">
    <source>
        <dbReference type="Google" id="ProtNLM"/>
    </source>
</evidence>
<feature type="compositionally biased region" description="Basic and acidic residues" evidence="7">
    <location>
        <begin position="1"/>
        <end position="25"/>
    </location>
</feature>
<dbReference type="GO" id="GO:0005737">
    <property type="term" value="C:cytoplasm"/>
    <property type="evidence" value="ECO:0007669"/>
    <property type="project" value="TreeGrafter"/>
</dbReference>
<comment type="function">
    <text evidence="6">Plays an important role in the organization of the cytoskeleton. Binds to and sequesters actin monomers (G actin) and therefore inhibits actin polymerization.</text>
</comment>
<dbReference type="FunFam" id="1.20.5.520:FF:000001">
    <property type="entry name" value="Thymosin beta"/>
    <property type="match status" value="1"/>
</dbReference>
<feature type="compositionally biased region" description="Polar residues" evidence="7">
    <location>
        <begin position="26"/>
        <end position="45"/>
    </location>
</feature>
<keyword evidence="4" id="KW-0009">Actin-binding</keyword>
<evidence type="ECO:0000313" key="8">
    <source>
        <dbReference type="EMBL" id="KOF74645.1"/>
    </source>
</evidence>
<dbReference type="EMBL" id="KQ422567">
    <property type="protein sequence ID" value="KOF74645.1"/>
    <property type="molecule type" value="Genomic_DNA"/>
</dbReference>
<proteinExistence type="inferred from homology"/>
<dbReference type="SMART" id="SM00152">
    <property type="entry name" value="THY"/>
    <property type="match status" value="1"/>
</dbReference>
<evidence type="ECO:0000256" key="7">
    <source>
        <dbReference type="SAM" id="MobiDB-lite"/>
    </source>
</evidence>
<dbReference type="GO" id="GO:0005856">
    <property type="term" value="C:cytoskeleton"/>
    <property type="evidence" value="ECO:0007669"/>
    <property type="project" value="UniProtKB-SubCell"/>
</dbReference>